<dbReference type="Pfam" id="PF08765">
    <property type="entry name" value="Mor"/>
    <property type="match status" value="1"/>
</dbReference>
<dbReference type="InterPro" id="IPR009057">
    <property type="entry name" value="Homeodomain-like_sf"/>
</dbReference>
<dbReference type="InterPro" id="IPR052411">
    <property type="entry name" value="c-mor_Regulatory_Protein"/>
</dbReference>
<dbReference type="PANTHER" id="PTHR37812:SF1">
    <property type="entry name" value="MU-LIKE PROPHAGE FLUMU PROTEIN C"/>
    <property type="match status" value="1"/>
</dbReference>
<dbReference type="Proteomes" id="UP000595917">
    <property type="component" value="Chromosome"/>
</dbReference>
<evidence type="ECO:0000259" key="1">
    <source>
        <dbReference type="Pfam" id="PF08765"/>
    </source>
</evidence>
<organism evidence="2 3">
    <name type="scientific">Breznakiella homolactica</name>
    <dbReference type="NCBI Taxonomy" id="2798577"/>
    <lineage>
        <taxon>Bacteria</taxon>
        <taxon>Pseudomonadati</taxon>
        <taxon>Spirochaetota</taxon>
        <taxon>Spirochaetia</taxon>
        <taxon>Spirochaetales</taxon>
        <taxon>Breznakiellaceae</taxon>
        <taxon>Breznakiella</taxon>
    </lineage>
</organism>
<evidence type="ECO:0000313" key="3">
    <source>
        <dbReference type="Proteomes" id="UP000595917"/>
    </source>
</evidence>
<name>A0A7T7XRX1_9SPIR</name>
<dbReference type="AlphaFoldDB" id="A0A7T7XRX1"/>
<dbReference type="PANTHER" id="PTHR37812">
    <property type="entry name" value="MU-LIKE PROPHAGE FLUMU PROTEIN C"/>
    <property type="match status" value="1"/>
</dbReference>
<feature type="domain" description="Mor transcription activator" evidence="1">
    <location>
        <begin position="4"/>
        <end position="108"/>
    </location>
</feature>
<dbReference type="Gene3D" id="1.10.10.60">
    <property type="entry name" value="Homeodomain-like"/>
    <property type="match status" value="1"/>
</dbReference>
<evidence type="ECO:0000313" key="2">
    <source>
        <dbReference type="EMBL" id="QQO11332.1"/>
    </source>
</evidence>
<dbReference type="SUPFAM" id="SSF46689">
    <property type="entry name" value="Homeodomain-like"/>
    <property type="match status" value="1"/>
</dbReference>
<dbReference type="InterPro" id="IPR014875">
    <property type="entry name" value="Mor_transcription_activator"/>
</dbReference>
<dbReference type="EMBL" id="CP067089">
    <property type="protein sequence ID" value="QQO11332.1"/>
    <property type="molecule type" value="Genomic_DNA"/>
</dbReference>
<dbReference type="KEGG" id="bhc:JFL75_05940"/>
<accession>A0A7T7XRX1</accession>
<dbReference type="InterPro" id="IPR049739">
    <property type="entry name" value="YraL-like"/>
</dbReference>
<reference evidence="2" key="1">
    <citation type="submission" date="2021-01" db="EMBL/GenBank/DDBJ databases">
        <title>Description of Breznakiella homolactica.</title>
        <authorList>
            <person name="Song Y."/>
            <person name="Brune A."/>
        </authorList>
    </citation>
    <scope>NUCLEOTIDE SEQUENCE</scope>
    <source>
        <strain evidence="2">RmG30</strain>
    </source>
</reference>
<gene>
    <name evidence="2" type="ORF">JFL75_05940</name>
</gene>
<dbReference type="NCBIfam" id="NF040785">
    <property type="entry name" value="CD3324_fam"/>
    <property type="match status" value="1"/>
</dbReference>
<proteinExistence type="predicted"/>
<sequence>MNSLCSILAYTIRRSELMSYIKAADVLPREIIDKIQHYVDGEYIYIPRKESNRKTWGENTRSKEFVLRRNEEIYKNYIEGMSARELAGVYFLSQKSVQKIIARQRWEDLSAGENKGGG</sequence>
<protein>
    <recommendedName>
        <fullName evidence="1">Mor transcription activator domain-containing protein</fullName>
    </recommendedName>
</protein>
<keyword evidence="3" id="KW-1185">Reference proteome</keyword>